<reference evidence="6" key="1">
    <citation type="submission" date="2020-01" db="EMBL/GenBank/DDBJ databases">
        <authorList>
            <person name="Meier V. D."/>
            <person name="Meier V D."/>
        </authorList>
    </citation>
    <scope>NUCLEOTIDE SEQUENCE</scope>
    <source>
        <strain evidence="6">HLG_WM_MAG_10</strain>
    </source>
</reference>
<dbReference type="InterPro" id="IPR009057">
    <property type="entry name" value="Homeodomain-like_sf"/>
</dbReference>
<evidence type="ECO:0000256" key="2">
    <source>
        <dbReference type="ARBA" id="ARBA00023125"/>
    </source>
</evidence>
<evidence type="ECO:0000259" key="5">
    <source>
        <dbReference type="PROSITE" id="PS50977"/>
    </source>
</evidence>
<dbReference type="SUPFAM" id="SSF48498">
    <property type="entry name" value="Tetracyclin repressor-like, C-terminal domain"/>
    <property type="match status" value="1"/>
</dbReference>
<evidence type="ECO:0000256" key="4">
    <source>
        <dbReference type="PROSITE-ProRule" id="PRU00335"/>
    </source>
</evidence>
<name>A0A6S6SIA1_9BACT</name>
<evidence type="ECO:0000256" key="1">
    <source>
        <dbReference type="ARBA" id="ARBA00023015"/>
    </source>
</evidence>
<dbReference type="PANTHER" id="PTHR47506:SF7">
    <property type="entry name" value="TRANSCRIPTIONAL REGULATORY PROTEIN"/>
    <property type="match status" value="1"/>
</dbReference>
<feature type="domain" description="HTH tetR-type" evidence="5">
    <location>
        <begin position="5"/>
        <end position="65"/>
    </location>
</feature>
<dbReference type="Pfam" id="PF21993">
    <property type="entry name" value="TetR_C_13_2"/>
    <property type="match status" value="1"/>
</dbReference>
<accession>A0A6S6SIA1</accession>
<gene>
    <name evidence="6" type="ORF">HELGO_WM32419</name>
</gene>
<feature type="DNA-binding region" description="H-T-H motif" evidence="4">
    <location>
        <begin position="28"/>
        <end position="47"/>
    </location>
</feature>
<dbReference type="InterPro" id="IPR054156">
    <property type="entry name" value="YxaF_TetR_C"/>
</dbReference>
<sequence length="188" mass="21826">MPVQKTTKDEIITKSIEVFRKQGYHKTSMSDLATACGLQKGSFYYHFKSKEELMQAVLQMVHGYYNKKVFSIAYEKGLSAEDRFVKLFKKQEPIITQDIAGCLFGNMTLESIGNKKEFKNFLKAFFSDWIAAFQHLYQENHSEESAFELSQQSVMEIEGALMMMRLYDDKNLLKSACLRVLDRLKKEP</sequence>
<keyword evidence="2 4" id="KW-0238">DNA-binding</keyword>
<dbReference type="InterPro" id="IPR001647">
    <property type="entry name" value="HTH_TetR"/>
</dbReference>
<dbReference type="PROSITE" id="PS01081">
    <property type="entry name" value="HTH_TETR_1"/>
    <property type="match status" value="1"/>
</dbReference>
<organism evidence="6">
    <name type="scientific">uncultured Aureispira sp</name>
    <dbReference type="NCBI Taxonomy" id="1331704"/>
    <lineage>
        <taxon>Bacteria</taxon>
        <taxon>Pseudomonadati</taxon>
        <taxon>Bacteroidota</taxon>
        <taxon>Saprospiria</taxon>
        <taxon>Saprospirales</taxon>
        <taxon>Saprospiraceae</taxon>
        <taxon>Aureispira</taxon>
        <taxon>environmental samples</taxon>
    </lineage>
</organism>
<dbReference type="InterPro" id="IPR036271">
    <property type="entry name" value="Tet_transcr_reg_TetR-rel_C_sf"/>
</dbReference>
<dbReference type="PANTHER" id="PTHR47506">
    <property type="entry name" value="TRANSCRIPTIONAL REGULATORY PROTEIN"/>
    <property type="match status" value="1"/>
</dbReference>
<evidence type="ECO:0000313" key="6">
    <source>
        <dbReference type="EMBL" id="CAA6802665.1"/>
    </source>
</evidence>
<keyword evidence="1" id="KW-0805">Transcription regulation</keyword>
<proteinExistence type="predicted"/>
<dbReference type="Gene3D" id="1.10.357.10">
    <property type="entry name" value="Tetracycline Repressor, domain 2"/>
    <property type="match status" value="1"/>
</dbReference>
<dbReference type="SUPFAM" id="SSF46689">
    <property type="entry name" value="Homeodomain-like"/>
    <property type="match status" value="1"/>
</dbReference>
<dbReference type="EMBL" id="CACVAQ010000079">
    <property type="protein sequence ID" value="CAA6802665.1"/>
    <property type="molecule type" value="Genomic_DNA"/>
</dbReference>
<dbReference type="GO" id="GO:0003677">
    <property type="term" value="F:DNA binding"/>
    <property type="evidence" value="ECO:0007669"/>
    <property type="project" value="UniProtKB-UniRule"/>
</dbReference>
<protein>
    <submittedName>
        <fullName evidence="6">Transcriptional regulator</fullName>
    </submittedName>
</protein>
<keyword evidence="3" id="KW-0804">Transcription</keyword>
<dbReference type="InterPro" id="IPR023772">
    <property type="entry name" value="DNA-bd_HTH_TetR-type_CS"/>
</dbReference>
<dbReference type="PROSITE" id="PS50977">
    <property type="entry name" value="HTH_TETR_2"/>
    <property type="match status" value="1"/>
</dbReference>
<dbReference type="AlphaFoldDB" id="A0A6S6SIA1"/>
<dbReference type="PRINTS" id="PR00455">
    <property type="entry name" value="HTHTETR"/>
</dbReference>
<evidence type="ECO:0000256" key="3">
    <source>
        <dbReference type="ARBA" id="ARBA00023163"/>
    </source>
</evidence>
<dbReference type="Pfam" id="PF00440">
    <property type="entry name" value="TetR_N"/>
    <property type="match status" value="1"/>
</dbReference>